<dbReference type="EMBL" id="CP002831">
    <property type="protein sequence ID" value="AFC25499.1"/>
    <property type="molecule type" value="Genomic_DNA"/>
</dbReference>
<dbReference type="KEGG" id="sgn:SGRA_2771"/>
<accession>H6LA31</accession>
<protein>
    <submittedName>
        <fullName evidence="1">Uncharacterized protein</fullName>
    </submittedName>
</protein>
<dbReference type="Proteomes" id="UP000007519">
    <property type="component" value="Chromosome"/>
</dbReference>
<dbReference type="HOGENOM" id="CLU_3375916_0_0_10"/>
<evidence type="ECO:0000313" key="2">
    <source>
        <dbReference type="Proteomes" id="UP000007519"/>
    </source>
</evidence>
<dbReference type="AlphaFoldDB" id="H6LA31"/>
<name>H6LA31_SAPGL</name>
<gene>
    <name evidence="1" type="ordered locus">SGRA_2771</name>
</gene>
<sequence length="34" mass="4051">MLIFSPLMDRIVMQNEINDLAPFEGAQIYIFYTR</sequence>
<reference evidence="1 2" key="1">
    <citation type="journal article" date="2012" name="Stand. Genomic Sci.">
        <title>Complete genome sequencing and analysis of Saprospira grandis str. Lewin, a predatory marine bacterium.</title>
        <authorList>
            <person name="Saw J.H."/>
            <person name="Yuryev A."/>
            <person name="Kanbe M."/>
            <person name="Hou S."/>
            <person name="Young A.G."/>
            <person name="Aizawa S."/>
            <person name="Alam M."/>
        </authorList>
    </citation>
    <scope>NUCLEOTIDE SEQUENCE [LARGE SCALE GENOMIC DNA]</scope>
    <source>
        <strain evidence="1 2">Lewin</strain>
    </source>
</reference>
<organism evidence="1 2">
    <name type="scientific">Saprospira grandis (strain Lewin)</name>
    <dbReference type="NCBI Taxonomy" id="984262"/>
    <lineage>
        <taxon>Bacteria</taxon>
        <taxon>Pseudomonadati</taxon>
        <taxon>Bacteroidota</taxon>
        <taxon>Saprospiria</taxon>
        <taxon>Saprospirales</taxon>
        <taxon>Saprospiraceae</taxon>
        <taxon>Saprospira</taxon>
    </lineage>
</organism>
<evidence type="ECO:0000313" key="1">
    <source>
        <dbReference type="EMBL" id="AFC25499.1"/>
    </source>
</evidence>
<keyword evidence="2" id="KW-1185">Reference proteome</keyword>
<proteinExistence type="predicted"/>